<sequence>MKIISSHIGKTAGTSVRIDIGRFFDPDHVIYEGATSQLRAQGRPHADHLATLGALCSGAVRRGARRISFFDLPREDVTENGDWLRQMHREFCAEHGLSPVSVSLDRDGMLRDVVHSTDLGKQVYTDAFMGLQDPPDSPGISVKRPQAASAPTATSVRPALTGVARDRRLIHLRTAGRSLRKALAGRLAPGRIETCQPADSKAVQRMLDCGA</sequence>
<dbReference type="AlphaFoldDB" id="A0A327XP98"/>
<accession>A0A327XP98</accession>
<comment type="caution">
    <text evidence="1">The sequence shown here is derived from an EMBL/GenBank/DDBJ whole genome shotgun (WGS) entry which is preliminary data.</text>
</comment>
<evidence type="ECO:0000313" key="2">
    <source>
        <dbReference type="Proteomes" id="UP000249165"/>
    </source>
</evidence>
<dbReference type="EMBL" id="QLMG01000064">
    <property type="protein sequence ID" value="RAK09877.1"/>
    <property type="molecule type" value="Genomic_DNA"/>
</dbReference>
<dbReference type="RefSeq" id="WP_111551244.1">
    <property type="nucleotide sequence ID" value="NZ_LIQE01000069.1"/>
</dbReference>
<keyword evidence="2" id="KW-1185">Reference proteome</keyword>
<organism evidence="1 2">
    <name type="scientific">Salipiger aestuarii</name>
    <dbReference type="NCBI Taxonomy" id="568098"/>
    <lineage>
        <taxon>Bacteria</taxon>
        <taxon>Pseudomonadati</taxon>
        <taxon>Pseudomonadota</taxon>
        <taxon>Alphaproteobacteria</taxon>
        <taxon>Rhodobacterales</taxon>
        <taxon>Roseobacteraceae</taxon>
        <taxon>Salipiger</taxon>
    </lineage>
</organism>
<proteinExistence type="predicted"/>
<name>A0A327XP98_9RHOB</name>
<dbReference type="Proteomes" id="UP000249165">
    <property type="component" value="Unassembled WGS sequence"/>
</dbReference>
<evidence type="ECO:0000313" key="1">
    <source>
        <dbReference type="EMBL" id="RAK09877.1"/>
    </source>
</evidence>
<gene>
    <name evidence="1" type="ORF">ATI53_10644</name>
</gene>
<protein>
    <submittedName>
        <fullName evidence="1">Uncharacterized protein</fullName>
    </submittedName>
</protein>
<reference evidence="1 2" key="1">
    <citation type="submission" date="2018-06" db="EMBL/GenBank/DDBJ databases">
        <title>Genomic Encyclopedia of Archaeal and Bacterial Type Strains, Phase II (KMG-II): from individual species to whole genera.</title>
        <authorList>
            <person name="Goeker M."/>
        </authorList>
    </citation>
    <scope>NUCLEOTIDE SEQUENCE [LARGE SCALE GENOMIC DNA]</scope>
    <source>
        <strain evidence="1 2">DSM 22011</strain>
    </source>
</reference>
<dbReference type="OrthoDB" id="7846073at2"/>